<gene>
    <name evidence="2" type="ORF">ACFO6X_15050</name>
</gene>
<comment type="caution">
    <text evidence="2">The sequence shown here is derived from an EMBL/GenBank/DDBJ whole genome shotgun (WGS) entry which is preliminary data.</text>
</comment>
<dbReference type="InterPro" id="IPR036977">
    <property type="entry name" value="DNA_primase_Znf_CHC2"/>
</dbReference>
<evidence type="ECO:0000313" key="2">
    <source>
        <dbReference type="EMBL" id="MFC4790299.1"/>
    </source>
</evidence>
<dbReference type="EMBL" id="JBHSHJ010000016">
    <property type="protein sequence ID" value="MFC4790299.1"/>
    <property type="molecule type" value="Genomic_DNA"/>
</dbReference>
<dbReference type="InterPro" id="IPR002694">
    <property type="entry name" value="Znf_CHC2"/>
</dbReference>
<dbReference type="Pfam" id="PF01807">
    <property type="entry name" value="Zn_ribbon_DnaG"/>
    <property type="match status" value="1"/>
</dbReference>
<protein>
    <submittedName>
        <fullName evidence="2">CHC2 zinc finger domain-containing protein</fullName>
    </submittedName>
</protein>
<sequence length="156" mass="16818">MPLDKSRLPDPASYYETQGLHLTGPRRAKWKTARCEFHDGSDSMRINTETGAFVCMAGCGARGGDVIGYHMASTGTGFVQACKDLGAWVDDGTTPPGHVRAAPLPARAALELLAFEAHLVAIAAGNIAYGVQLSDEDRCRMQQAAGRIQMMQDFFQ</sequence>
<accession>A0ABV9QHP1</accession>
<evidence type="ECO:0000259" key="1">
    <source>
        <dbReference type="Pfam" id="PF01807"/>
    </source>
</evidence>
<dbReference type="SUPFAM" id="SSF57783">
    <property type="entry name" value="Zinc beta-ribbon"/>
    <property type="match status" value="1"/>
</dbReference>
<dbReference type="Gene3D" id="3.90.580.10">
    <property type="entry name" value="Zinc finger, CHC2-type domain"/>
    <property type="match status" value="1"/>
</dbReference>
<name>A0ABV9QHP1_9BURK</name>
<feature type="domain" description="Zinc finger CHC2-type" evidence="1">
    <location>
        <begin position="29"/>
        <end position="86"/>
    </location>
</feature>
<dbReference type="RefSeq" id="WP_382434628.1">
    <property type="nucleotide sequence ID" value="NZ_JBHSHJ010000016.1"/>
</dbReference>
<keyword evidence="3" id="KW-1185">Reference proteome</keyword>
<reference evidence="3" key="1">
    <citation type="journal article" date="2019" name="Int. J. Syst. Evol. Microbiol.">
        <title>The Global Catalogue of Microorganisms (GCM) 10K type strain sequencing project: providing services to taxonomists for standard genome sequencing and annotation.</title>
        <authorList>
            <consortium name="The Broad Institute Genomics Platform"/>
            <consortium name="The Broad Institute Genome Sequencing Center for Infectious Disease"/>
            <person name="Wu L."/>
            <person name="Ma J."/>
        </authorList>
    </citation>
    <scope>NUCLEOTIDE SEQUENCE [LARGE SCALE GENOMIC DNA]</scope>
    <source>
        <strain evidence="3">CCUG 49452</strain>
    </source>
</reference>
<evidence type="ECO:0000313" key="3">
    <source>
        <dbReference type="Proteomes" id="UP001596001"/>
    </source>
</evidence>
<dbReference type="Proteomes" id="UP001596001">
    <property type="component" value="Unassembled WGS sequence"/>
</dbReference>
<proteinExistence type="predicted"/>
<organism evidence="2 3">
    <name type="scientific">Giesbergeria sinuosa</name>
    <dbReference type="NCBI Taxonomy" id="80883"/>
    <lineage>
        <taxon>Bacteria</taxon>
        <taxon>Pseudomonadati</taxon>
        <taxon>Pseudomonadota</taxon>
        <taxon>Betaproteobacteria</taxon>
        <taxon>Burkholderiales</taxon>
        <taxon>Comamonadaceae</taxon>
        <taxon>Giesbergeria</taxon>
    </lineage>
</organism>